<sequence>MSNKHTRPPTANEILARTSYQVPPLQHAAMLPTILQNPQHPTTAPSYTAPTSVPVSYYPYYPTTPHVQRPYNMYYPTPTTYSMPYYQYSPP</sequence>
<dbReference type="EMBL" id="KV425663">
    <property type="protein sequence ID" value="KZT18739.1"/>
    <property type="molecule type" value="Genomic_DNA"/>
</dbReference>
<dbReference type="InParanoid" id="A0A165MT25"/>
<reference evidence="1 2" key="1">
    <citation type="journal article" date="2016" name="Mol. Biol. Evol.">
        <title>Comparative Genomics of Early-Diverging Mushroom-Forming Fungi Provides Insights into the Origins of Lignocellulose Decay Capabilities.</title>
        <authorList>
            <person name="Nagy L.G."/>
            <person name="Riley R."/>
            <person name="Tritt A."/>
            <person name="Adam C."/>
            <person name="Daum C."/>
            <person name="Floudas D."/>
            <person name="Sun H."/>
            <person name="Yadav J.S."/>
            <person name="Pangilinan J."/>
            <person name="Larsson K.H."/>
            <person name="Matsuura K."/>
            <person name="Barry K."/>
            <person name="Labutti K."/>
            <person name="Kuo R."/>
            <person name="Ohm R.A."/>
            <person name="Bhattacharya S.S."/>
            <person name="Shirouzu T."/>
            <person name="Yoshinaga Y."/>
            <person name="Martin F.M."/>
            <person name="Grigoriev I.V."/>
            <person name="Hibbett D.S."/>
        </authorList>
    </citation>
    <scope>NUCLEOTIDE SEQUENCE [LARGE SCALE GENOMIC DNA]</scope>
    <source>
        <strain evidence="1 2">HHB14362 ss-1</strain>
    </source>
</reference>
<keyword evidence="2" id="KW-1185">Reference proteome</keyword>
<protein>
    <submittedName>
        <fullName evidence="1">Uncharacterized protein</fullName>
    </submittedName>
</protein>
<name>A0A165MT25_9AGAM</name>
<dbReference type="AlphaFoldDB" id="A0A165MT25"/>
<proteinExistence type="predicted"/>
<evidence type="ECO:0000313" key="1">
    <source>
        <dbReference type="EMBL" id="KZT18739.1"/>
    </source>
</evidence>
<gene>
    <name evidence="1" type="ORF">NEOLEDRAFT_1142984</name>
</gene>
<accession>A0A165MT25</accession>
<dbReference type="Proteomes" id="UP000076761">
    <property type="component" value="Unassembled WGS sequence"/>
</dbReference>
<organism evidence="1 2">
    <name type="scientific">Neolentinus lepideus HHB14362 ss-1</name>
    <dbReference type="NCBI Taxonomy" id="1314782"/>
    <lineage>
        <taxon>Eukaryota</taxon>
        <taxon>Fungi</taxon>
        <taxon>Dikarya</taxon>
        <taxon>Basidiomycota</taxon>
        <taxon>Agaricomycotina</taxon>
        <taxon>Agaricomycetes</taxon>
        <taxon>Gloeophyllales</taxon>
        <taxon>Gloeophyllaceae</taxon>
        <taxon>Neolentinus</taxon>
    </lineage>
</organism>
<evidence type="ECO:0000313" key="2">
    <source>
        <dbReference type="Proteomes" id="UP000076761"/>
    </source>
</evidence>